<protein>
    <submittedName>
        <fullName evidence="1">Uncharacterized protein</fullName>
    </submittedName>
</protein>
<dbReference type="AlphaFoldDB" id="P70967"/>
<evidence type="ECO:0000313" key="1">
    <source>
        <dbReference type="EMBL" id="CAB03690.1"/>
    </source>
</evidence>
<accession>P70967</accession>
<gene>
    <name evidence="1" type="primary">ywmF</name>
</gene>
<organism evidence="1">
    <name type="scientific">Bacillus subtilis</name>
    <dbReference type="NCBI Taxonomy" id="1423"/>
    <lineage>
        <taxon>Bacteria</taxon>
        <taxon>Bacillati</taxon>
        <taxon>Bacillota</taxon>
        <taxon>Bacilli</taxon>
        <taxon>Bacillales</taxon>
        <taxon>Bacillaceae</taxon>
        <taxon>Bacillus</taxon>
    </lineage>
</organism>
<proteinExistence type="predicted"/>
<dbReference type="EMBL" id="Z81356">
    <property type="protein sequence ID" value="CAB03690.1"/>
    <property type="molecule type" value="Genomic_DNA"/>
</dbReference>
<sequence>MSTNPAFVVNAHWCSRVIKGTAAKCLGVLPKHRRHHIL</sequence>
<reference evidence="1" key="2">
    <citation type="submission" date="1996-10" db="EMBL/GenBank/DDBJ databases">
        <authorList>
            <person name="Glaser P.P."/>
        </authorList>
    </citation>
    <scope>NUCLEOTIDE SEQUENCE</scope>
    <source>
        <strain evidence="1">168</strain>
    </source>
</reference>
<reference evidence="1" key="1">
    <citation type="journal article" date="1995" name="J. Bacteriol.">
        <title>Identification and isolation of a gene required for nitrate assimilation and anaerobic growth of Bacillus subtilis.</title>
        <authorList>
            <person name="Glaser P."/>
            <person name="Danchin A."/>
            <person name="Kunst F."/>
            <person name="Zuber P."/>
            <person name="Nakano M."/>
        </authorList>
    </citation>
    <scope>NUCLEOTIDE SEQUENCE</scope>
    <source>
        <strain evidence="1">168</strain>
    </source>
</reference>
<name>P70967_BACIU</name>